<evidence type="ECO:0008006" key="5">
    <source>
        <dbReference type="Google" id="ProtNLM"/>
    </source>
</evidence>
<evidence type="ECO:0000313" key="2">
    <source>
        <dbReference type="EMBL" id="RLJ23646.1"/>
    </source>
</evidence>
<evidence type="ECO:0000313" key="4">
    <source>
        <dbReference type="Proteomes" id="UP000275027"/>
    </source>
</evidence>
<evidence type="ECO:0000313" key="3">
    <source>
        <dbReference type="Proteomes" id="UP000233767"/>
    </source>
</evidence>
<gene>
    <name evidence="1" type="ORF">B0G92_3109</name>
    <name evidence="2" type="ORF">CLV50_2919</name>
</gene>
<dbReference type="SUPFAM" id="SSF48371">
    <property type="entry name" value="ARM repeat"/>
    <property type="match status" value="1"/>
</dbReference>
<reference evidence="1 3" key="1">
    <citation type="submission" date="2017-12" db="EMBL/GenBank/DDBJ databases">
        <title>Genomic Encyclopedia of Type Strains, Phase III (KMG-III): the genomes of soil and plant-associated and newly described type strains.</title>
        <authorList>
            <person name="Whitman W."/>
        </authorList>
    </citation>
    <scope>NUCLEOTIDE SEQUENCE [LARGE SCALE GENOMIC DNA]</scope>
    <source>
        <strain evidence="1 3">IP-10</strain>
    </source>
</reference>
<evidence type="ECO:0000313" key="1">
    <source>
        <dbReference type="EMBL" id="PKW20397.1"/>
    </source>
</evidence>
<dbReference type="EMBL" id="PJND01000010">
    <property type="protein sequence ID" value="PKW20397.1"/>
    <property type="molecule type" value="Genomic_DNA"/>
</dbReference>
<dbReference type="RefSeq" id="WP_101472872.1">
    <property type="nucleotide sequence ID" value="NZ_PJND01000010.1"/>
</dbReference>
<accession>A0A497U7F0</accession>
<protein>
    <recommendedName>
        <fullName evidence="5">Adenylosuccinate lyase</fullName>
    </recommendedName>
</protein>
<comment type="caution">
    <text evidence="2">The sequence shown here is derived from an EMBL/GenBank/DDBJ whole genome shotgun (WGS) entry which is preliminary data.</text>
</comment>
<sequence length="184" mass="21160">MSSDFIRKLENSTAHRQSRESISDSISANPELLPVLMGVLLDTKNKNHYKACWTSELVFEKHIEWLIPYLDVFSKTLSSYSHDGALRSVSKICLFSATYHLKKKKLGAIFLTDEQLELMVESCFDWLISDQKVATKAYAMRALYAFGKINDWIYPELKTILTQDYPNHSAAYKLASKEILKKLK</sequence>
<dbReference type="Proteomes" id="UP000233767">
    <property type="component" value="Unassembled WGS sequence"/>
</dbReference>
<reference evidence="2 4" key="2">
    <citation type="submission" date="2018-10" db="EMBL/GenBank/DDBJ databases">
        <title>Genomic Encyclopedia of Archaeal and Bacterial Type Strains, Phase II (KMG-II): from individual species to whole genera.</title>
        <authorList>
            <person name="Goeker M."/>
        </authorList>
    </citation>
    <scope>NUCLEOTIDE SEQUENCE [LARGE SCALE GENOMIC DNA]</scope>
    <source>
        <strain evidence="2 4">DSM 21886</strain>
    </source>
</reference>
<proteinExistence type="predicted"/>
<keyword evidence="3" id="KW-1185">Reference proteome</keyword>
<dbReference type="InterPro" id="IPR016024">
    <property type="entry name" value="ARM-type_fold"/>
</dbReference>
<name>A0A497U7F0_9FLAO</name>
<dbReference type="Proteomes" id="UP000275027">
    <property type="component" value="Unassembled WGS sequence"/>
</dbReference>
<dbReference type="AlphaFoldDB" id="A0A497U7F0"/>
<organism evidence="2 4">
    <name type="scientific">Flavobacterium lindanitolerans</name>
    <dbReference type="NCBI Taxonomy" id="428988"/>
    <lineage>
        <taxon>Bacteria</taxon>
        <taxon>Pseudomonadati</taxon>
        <taxon>Bacteroidota</taxon>
        <taxon>Flavobacteriia</taxon>
        <taxon>Flavobacteriales</taxon>
        <taxon>Flavobacteriaceae</taxon>
        <taxon>Flavobacterium</taxon>
    </lineage>
</organism>
<dbReference type="EMBL" id="RCCB01000014">
    <property type="protein sequence ID" value="RLJ23646.1"/>
    <property type="molecule type" value="Genomic_DNA"/>
</dbReference>